<dbReference type="Pfam" id="PF13365">
    <property type="entry name" value="Trypsin_2"/>
    <property type="match status" value="1"/>
</dbReference>
<name>A0AAU7CHP1_9BACT</name>
<dbReference type="PANTHER" id="PTHR43019">
    <property type="entry name" value="SERINE ENDOPROTEASE DEGS"/>
    <property type="match status" value="1"/>
</dbReference>
<dbReference type="GO" id="GO:0006508">
    <property type="term" value="P:proteolysis"/>
    <property type="evidence" value="ECO:0007669"/>
    <property type="project" value="UniProtKB-KW"/>
</dbReference>
<proteinExistence type="predicted"/>
<keyword evidence="2" id="KW-0378">Hydrolase</keyword>
<dbReference type="SUPFAM" id="SSF50494">
    <property type="entry name" value="Trypsin-like serine proteases"/>
    <property type="match status" value="1"/>
</dbReference>
<sequence>MRIKRNTTGLGIGLAGSLWIAVVMAVAASPAADRPRPEDDFTFRPTVIIRKGNAQGSGSVISSVEGETLILTAAHVVEAPGALKVELHRYNLGLENDRSGVNWPRSVPAEVVAADDSADVAVLRIKGIRPLPFVARLSVQGAEPRRGTVVTSLGIDKGTQLSSWPTRIAQIDRFEIEGTGAERFFLITTRPPEHGRSGGGLFLTNGDLVGVCVGRAKLVKGRNSGIFASSSSIRRLLRAHDLDARILPARAPATASTTSRRHPSITTTQASSAR</sequence>
<reference evidence="2" key="1">
    <citation type="submission" date="2024-05" db="EMBL/GenBank/DDBJ databases">
        <title>Planctomycetes of the genus Singulisphaera possess chitinolytic capabilities.</title>
        <authorList>
            <person name="Ivanova A."/>
        </authorList>
    </citation>
    <scope>NUCLEOTIDE SEQUENCE</scope>
    <source>
        <strain evidence="2">Ch08T</strain>
    </source>
</reference>
<dbReference type="PANTHER" id="PTHR43019:SF23">
    <property type="entry name" value="PROTEASE DO-LIKE 5, CHLOROPLASTIC"/>
    <property type="match status" value="1"/>
</dbReference>
<feature type="region of interest" description="Disordered" evidence="1">
    <location>
        <begin position="250"/>
        <end position="274"/>
    </location>
</feature>
<dbReference type="RefSeq" id="WP_406697695.1">
    <property type="nucleotide sequence ID" value="NZ_CP155447.1"/>
</dbReference>
<dbReference type="AlphaFoldDB" id="A0AAU7CHP1"/>
<protein>
    <submittedName>
        <fullName evidence="2">Serine protease</fullName>
    </submittedName>
</protein>
<evidence type="ECO:0000313" key="2">
    <source>
        <dbReference type="EMBL" id="XBH04894.1"/>
    </source>
</evidence>
<organism evidence="2">
    <name type="scientific">Singulisphaera sp. Ch08</name>
    <dbReference type="NCBI Taxonomy" id="3120278"/>
    <lineage>
        <taxon>Bacteria</taxon>
        <taxon>Pseudomonadati</taxon>
        <taxon>Planctomycetota</taxon>
        <taxon>Planctomycetia</taxon>
        <taxon>Isosphaerales</taxon>
        <taxon>Isosphaeraceae</taxon>
        <taxon>Singulisphaera</taxon>
    </lineage>
</organism>
<keyword evidence="2" id="KW-0645">Protease</keyword>
<gene>
    <name evidence="2" type="ORF">V5E97_02435</name>
</gene>
<evidence type="ECO:0000256" key="1">
    <source>
        <dbReference type="SAM" id="MobiDB-lite"/>
    </source>
</evidence>
<accession>A0AAU7CHP1</accession>
<dbReference type="GO" id="GO:0008233">
    <property type="term" value="F:peptidase activity"/>
    <property type="evidence" value="ECO:0007669"/>
    <property type="project" value="UniProtKB-KW"/>
</dbReference>
<dbReference type="EMBL" id="CP155447">
    <property type="protein sequence ID" value="XBH04894.1"/>
    <property type="molecule type" value="Genomic_DNA"/>
</dbReference>
<dbReference type="InterPro" id="IPR009003">
    <property type="entry name" value="Peptidase_S1_PA"/>
</dbReference>
<feature type="compositionally biased region" description="Polar residues" evidence="1">
    <location>
        <begin position="264"/>
        <end position="274"/>
    </location>
</feature>
<dbReference type="Gene3D" id="2.40.10.120">
    <property type="match status" value="1"/>
</dbReference>